<keyword evidence="4" id="KW-1185">Reference proteome</keyword>
<feature type="region of interest" description="Disordered" evidence="1">
    <location>
        <begin position="467"/>
        <end position="495"/>
    </location>
</feature>
<reference evidence="3 4" key="1">
    <citation type="journal article" date="2023" name="Plant Dis.">
        <title>First Report of Diplodia intermedia Causing Canker and Dieback Diseases on Apple Trees in Canada.</title>
        <authorList>
            <person name="Ellouze W."/>
            <person name="Ilyukhin E."/>
            <person name="Sulman M."/>
            <person name="Ali S."/>
        </authorList>
    </citation>
    <scope>NUCLEOTIDE SEQUENCE [LARGE SCALE GENOMIC DNA]</scope>
    <source>
        <strain evidence="3 4">M45-28</strain>
    </source>
</reference>
<evidence type="ECO:0000313" key="3">
    <source>
        <dbReference type="EMBL" id="KAL1650296.1"/>
    </source>
</evidence>
<dbReference type="InterPro" id="IPR011545">
    <property type="entry name" value="DEAD/DEAH_box_helicase_dom"/>
</dbReference>
<dbReference type="Gene3D" id="3.40.50.300">
    <property type="entry name" value="P-loop containing nucleotide triphosphate hydrolases"/>
    <property type="match status" value="1"/>
</dbReference>
<evidence type="ECO:0000313" key="4">
    <source>
        <dbReference type="Proteomes" id="UP001521184"/>
    </source>
</evidence>
<feature type="compositionally biased region" description="Acidic residues" evidence="1">
    <location>
        <begin position="475"/>
        <end position="495"/>
    </location>
</feature>
<dbReference type="Proteomes" id="UP001521184">
    <property type="component" value="Unassembled WGS sequence"/>
</dbReference>
<evidence type="ECO:0000259" key="2">
    <source>
        <dbReference type="Pfam" id="PF00270"/>
    </source>
</evidence>
<organism evidence="3 4">
    <name type="scientific">Diplodia intermedia</name>
    <dbReference type="NCBI Taxonomy" id="856260"/>
    <lineage>
        <taxon>Eukaryota</taxon>
        <taxon>Fungi</taxon>
        <taxon>Dikarya</taxon>
        <taxon>Ascomycota</taxon>
        <taxon>Pezizomycotina</taxon>
        <taxon>Dothideomycetes</taxon>
        <taxon>Dothideomycetes incertae sedis</taxon>
        <taxon>Botryosphaeriales</taxon>
        <taxon>Botryosphaeriaceae</taxon>
        <taxon>Diplodia</taxon>
    </lineage>
</organism>
<protein>
    <recommendedName>
        <fullName evidence="2">DEAD/DEAH-box helicase domain-containing protein</fullName>
    </recommendedName>
</protein>
<comment type="caution">
    <text evidence="3">The sequence shown here is derived from an EMBL/GenBank/DDBJ whole genome shotgun (WGS) entry which is preliminary data.</text>
</comment>
<dbReference type="InterPro" id="IPR027417">
    <property type="entry name" value="P-loop_NTPase"/>
</dbReference>
<evidence type="ECO:0000256" key="1">
    <source>
        <dbReference type="SAM" id="MobiDB-lite"/>
    </source>
</evidence>
<dbReference type="EMBL" id="JAKEKT020000004">
    <property type="protein sequence ID" value="KAL1650296.1"/>
    <property type="molecule type" value="Genomic_DNA"/>
</dbReference>
<dbReference type="SUPFAM" id="SSF52540">
    <property type="entry name" value="P-loop containing nucleoside triphosphate hydrolases"/>
    <property type="match status" value="1"/>
</dbReference>
<proteinExistence type="predicted"/>
<dbReference type="Pfam" id="PF00270">
    <property type="entry name" value="DEAD"/>
    <property type="match status" value="1"/>
</dbReference>
<name>A0ABR3U2I3_9PEZI</name>
<gene>
    <name evidence="3" type="ORF">SLS58_001109</name>
</gene>
<accession>A0ABR3U2I3</accession>
<feature type="domain" description="DEAD/DEAH-box helicase" evidence="2">
    <location>
        <begin position="66"/>
        <end position="215"/>
    </location>
</feature>
<sequence>MVRKNWRIFETRPWAHAKLDQEEMEIPIEAHQYDEHAPYARLVSLIKQMPQNDGKLGDDFFSMAICLPHLMKGESNFILFGPTPSGKTVTMLVGIVERVQKHVNTQRHPPSSCPKPKGLVIVPSDYLCRKTADLARFLIRDLGARDGQAFTITVLSVPDLGVCLKGGSKNGADIVITTPTMLAKMYQLGSVDWSETLILGLDDVEHITGTWAFEELIGTGKLFDTCKNKVQVVATGRNVDTGRFRKMSDGRLCKCTVEMSCSHYESVLRFLSIPHAIHCVDSSRVSVRARKAAGIVKNALKEAEERNKPSPFITTIWATSARATAAAKMLRSMLPHLDMEAGHWLGEDAAQAEVKLSCREFTAADAKGFDTYEVLHNKSADGEGHPSLIIHGDMALDAPEMSCWHAWFKNTSRLGGNGKNVECHTFFDPRKRMDVIVASNLRDMLHHKSYRYVIPFGLSFLRPRTTYDAKSSGETTDDEDEDEDDDDEDDGFVMI</sequence>